<comment type="similarity">
    <text evidence="3">Belongs to the Nudix hydrolase family. NudC subfamily.</text>
</comment>
<dbReference type="InterPro" id="IPR050241">
    <property type="entry name" value="NAD-cap_RNA_hydrolase_NudC"/>
</dbReference>
<dbReference type="InterPro" id="IPR015375">
    <property type="entry name" value="NADH_PPase-like_N"/>
</dbReference>
<evidence type="ECO:0000256" key="9">
    <source>
        <dbReference type="ARBA" id="ARBA00023679"/>
    </source>
</evidence>
<dbReference type="Pfam" id="PF09297">
    <property type="entry name" value="Zn_ribbon_NUD"/>
    <property type="match status" value="1"/>
</dbReference>
<evidence type="ECO:0000256" key="4">
    <source>
        <dbReference type="ARBA" id="ARBA00012381"/>
    </source>
</evidence>
<keyword evidence="8" id="KW-0520">NAD</keyword>
<dbReference type="PANTHER" id="PTHR42904:SF6">
    <property type="entry name" value="NAD-CAPPED RNA HYDROLASE NUDT12"/>
    <property type="match status" value="1"/>
</dbReference>
<dbReference type="InterPro" id="IPR015797">
    <property type="entry name" value="NUDIX_hydrolase-like_dom_sf"/>
</dbReference>
<comment type="caution">
    <text evidence="12">The sequence shown here is derived from an EMBL/GenBank/DDBJ whole genome shotgun (WGS) entry which is preliminary data.</text>
</comment>
<dbReference type="Gene3D" id="3.90.79.10">
    <property type="entry name" value="Nucleoside Triphosphate Pyrophosphohydrolase"/>
    <property type="match status" value="1"/>
</dbReference>
<dbReference type="Proteomes" id="UP001597295">
    <property type="component" value="Unassembled WGS sequence"/>
</dbReference>
<evidence type="ECO:0000256" key="5">
    <source>
        <dbReference type="ARBA" id="ARBA00022723"/>
    </source>
</evidence>
<proteinExistence type="inferred from homology"/>
<evidence type="ECO:0000256" key="8">
    <source>
        <dbReference type="ARBA" id="ARBA00023027"/>
    </source>
</evidence>
<dbReference type="InterPro" id="IPR000086">
    <property type="entry name" value="NUDIX_hydrolase_dom"/>
</dbReference>
<dbReference type="NCBIfam" id="NF001299">
    <property type="entry name" value="PRK00241.1"/>
    <property type="match status" value="1"/>
</dbReference>
<evidence type="ECO:0000256" key="3">
    <source>
        <dbReference type="ARBA" id="ARBA00009595"/>
    </source>
</evidence>
<evidence type="ECO:0000256" key="1">
    <source>
        <dbReference type="ARBA" id="ARBA00001946"/>
    </source>
</evidence>
<dbReference type="EMBL" id="JBHUIP010000003">
    <property type="protein sequence ID" value="MFD2262108.1"/>
    <property type="molecule type" value="Genomic_DNA"/>
</dbReference>
<dbReference type="Gene3D" id="3.90.79.20">
    <property type="match status" value="1"/>
</dbReference>
<name>A0ABW5DLU1_9PROT</name>
<dbReference type="PRINTS" id="PR00502">
    <property type="entry name" value="NUDIXFAMILY"/>
</dbReference>
<keyword evidence="7" id="KW-0460">Magnesium</keyword>
<organism evidence="12 13">
    <name type="scientific">Lacibacterium aquatile</name>
    <dbReference type="NCBI Taxonomy" id="1168082"/>
    <lineage>
        <taxon>Bacteria</taxon>
        <taxon>Pseudomonadati</taxon>
        <taxon>Pseudomonadota</taxon>
        <taxon>Alphaproteobacteria</taxon>
        <taxon>Rhodospirillales</taxon>
        <taxon>Rhodospirillaceae</taxon>
    </lineage>
</organism>
<protein>
    <recommendedName>
        <fullName evidence="4">NAD(+) diphosphatase</fullName>
        <ecNumber evidence="4">3.6.1.22</ecNumber>
    </recommendedName>
</protein>
<gene>
    <name evidence="12" type="primary">nudC</name>
    <name evidence="12" type="ORF">ACFSM5_04360</name>
</gene>
<dbReference type="GO" id="GO:0016787">
    <property type="term" value="F:hydrolase activity"/>
    <property type="evidence" value="ECO:0007669"/>
    <property type="project" value="UniProtKB-KW"/>
</dbReference>
<evidence type="ECO:0000313" key="12">
    <source>
        <dbReference type="EMBL" id="MFD2262108.1"/>
    </source>
</evidence>
<evidence type="ECO:0000256" key="7">
    <source>
        <dbReference type="ARBA" id="ARBA00022842"/>
    </source>
</evidence>
<sequence>MIDRWQQNSYVHLSLDRAAHRRATPILDIGLWGANARILPVWQGRSPFLAGEVPLPLMLEAGNWQGGVSAFLGEVGGIGYFMSDMSDLDEAAANQRLTALSPDAQWAELRQHAVLLDRETAALLAYARGLAYWQRRHRFCGNCGSPTIFAKGGHVLSCSSAACGVEHFPRTDPAVIVLIHRGDRALLGRQASWTPGMYSTLAGFVEPGETLEQAVIREVMEESGIRVGGVTYHSSQPWPFPSSLMVGFFAAAETETIQVDKTELEDARWFTRDQLARGEELGGHLPRRDSIARRLIEDWIAGR</sequence>
<dbReference type="PROSITE" id="PS00893">
    <property type="entry name" value="NUDIX_BOX"/>
    <property type="match status" value="1"/>
</dbReference>
<evidence type="ECO:0000256" key="2">
    <source>
        <dbReference type="ARBA" id="ARBA00001947"/>
    </source>
</evidence>
<comment type="cofactor">
    <cofactor evidence="1">
        <name>Mg(2+)</name>
        <dbReference type="ChEBI" id="CHEBI:18420"/>
    </cofactor>
</comment>
<reference evidence="13" key="1">
    <citation type="journal article" date="2019" name="Int. J. Syst. Evol. Microbiol.">
        <title>The Global Catalogue of Microorganisms (GCM) 10K type strain sequencing project: providing services to taxonomists for standard genome sequencing and annotation.</title>
        <authorList>
            <consortium name="The Broad Institute Genomics Platform"/>
            <consortium name="The Broad Institute Genome Sequencing Center for Infectious Disease"/>
            <person name="Wu L."/>
            <person name="Ma J."/>
        </authorList>
    </citation>
    <scope>NUCLEOTIDE SEQUENCE [LARGE SCALE GENOMIC DNA]</scope>
    <source>
        <strain evidence="13">CGMCC 1.19062</strain>
    </source>
</reference>
<keyword evidence="5" id="KW-0479">Metal-binding</keyword>
<evidence type="ECO:0000256" key="6">
    <source>
        <dbReference type="ARBA" id="ARBA00022801"/>
    </source>
</evidence>
<dbReference type="RefSeq" id="WP_379875020.1">
    <property type="nucleotide sequence ID" value="NZ_JBHUIP010000003.1"/>
</dbReference>
<comment type="catalytic activity">
    <reaction evidence="9">
        <text>a 5'-end NAD(+)-phospho-ribonucleoside in mRNA + H2O = a 5'-end phospho-adenosine-phospho-ribonucleoside in mRNA + beta-nicotinamide D-ribonucleotide + 2 H(+)</text>
        <dbReference type="Rhea" id="RHEA:60876"/>
        <dbReference type="Rhea" id="RHEA-COMP:15698"/>
        <dbReference type="Rhea" id="RHEA-COMP:15719"/>
        <dbReference type="ChEBI" id="CHEBI:14649"/>
        <dbReference type="ChEBI" id="CHEBI:15377"/>
        <dbReference type="ChEBI" id="CHEBI:15378"/>
        <dbReference type="ChEBI" id="CHEBI:144029"/>
        <dbReference type="ChEBI" id="CHEBI:144051"/>
    </reaction>
    <physiologicalReaction direction="left-to-right" evidence="9">
        <dbReference type="Rhea" id="RHEA:60877"/>
    </physiologicalReaction>
</comment>
<dbReference type="PROSITE" id="PS51462">
    <property type="entry name" value="NUDIX"/>
    <property type="match status" value="1"/>
</dbReference>
<dbReference type="InterPro" id="IPR049734">
    <property type="entry name" value="NudC-like_C"/>
</dbReference>
<dbReference type="CDD" id="cd03429">
    <property type="entry name" value="NUDIX_NADH_pyrophosphatase_Nudt13"/>
    <property type="match status" value="1"/>
</dbReference>
<feature type="domain" description="Nudix hydrolase" evidence="11">
    <location>
        <begin position="169"/>
        <end position="295"/>
    </location>
</feature>
<dbReference type="InterPro" id="IPR015376">
    <property type="entry name" value="Znr_NADH_PPase"/>
</dbReference>
<dbReference type="InterPro" id="IPR020084">
    <property type="entry name" value="NUDIX_hydrolase_CS"/>
</dbReference>
<accession>A0ABW5DLU1</accession>
<evidence type="ECO:0000313" key="13">
    <source>
        <dbReference type="Proteomes" id="UP001597295"/>
    </source>
</evidence>
<evidence type="ECO:0000256" key="10">
    <source>
        <dbReference type="RuleBase" id="RU003476"/>
    </source>
</evidence>
<comment type="cofactor">
    <cofactor evidence="2">
        <name>Zn(2+)</name>
        <dbReference type="ChEBI" id="CHEBI:29105"/>
    </cofactor>
</comment>
<dbReference type="Pfam" id="PF00293">
    <property type="entry name" value="NUDIX"/>
    <property type="match status" value="1"/>
</dbReference>
<dbReference type="InterPro" id="IPR020476">
    <property type="entry name" value="Nudix_hydrolase"/>
</dbReference>
<dbReference type="Pfam" id="PF09296">
    <property type="entry name" value="NUDIX-like"/>
    <property type="match status" value="1"/>
</dbReference>
<keyword evidence="6 10" id="KW-0378">Hydrolase</keyword>
<dbReference type="PANTHER" id="PTHR42904">
    <property type="entry name" value="NUDIX HYDROLASE, NUDC SUBFAMILY"/>
    <property type="match status" value="1"/>
</dbReference>
<dbReference type="SUPFAM" id="SSF55811">
    <property type="entry name" value="Nudix"/>
    <property type="match status" value="1"/>
</dbReference>
<evidence type="ECO:0000259" key="11">
    <source>
        <dbReference type="PROSITE" id="PS51462"/>
    </source>
</evidence>
<keyword evidence="13" id="KW-1185">Reference proteome</keyword>
<dbReference type="EC" id="3.6.1.22" evidence="4"/>